<dbReference type="Proteomes" id="UP000516437">
    <property type="component" value="Chromosome 3"/>
</dbReference>
<dbReference type="AlphaFoldDB" id="A0A6A1W107"/>
<evidence type="ECO:0000256" key="5">
    <source>
        <dbReference type="ARBA" id="ARBA00022723"/>
    </source>
</evidence>
<feature type="region of interest" description="Disordered" evidence="15">
    <location>
        <begin position="55"/>
        <end position="79"/>
    </location>
</feature>
<dbReference type="Pfam" id="PF18716">
    <property type="entry name" value="VATC"/>
    <property type="match status" value="1"/>
</dbReference>
<name>A0A6A1W107_9ROSI</name>
<dbReference type="PANTHER" id="PTHR16036">
    <property type="entry name" value="ANKYRIN REPEAT AND ZINC FINGER DOMAIN-CONTAINING PROTEIN 1"/>
    <property type="match status" value="1"/>
</dbReference>
<feature type="active site" evidence="14">
    <location>
        <position position="280"/>
    </location>
</feature>
<feature type="compositionally biased region" description="Low complexity" evidence="15">
    <location>
        <begin position="576"/>
        <end position="591"/>
    </location>
</feature>
<dbReference type="InterPro" id="IPR036770">
    <property type="entry name" value="Ankyrin_rpt-contain_sf"/>
</dbReference>
<evidence type="ECO:0000313" key="18">
    <source>
        <dbReference type="Proteomes" id="UP000516437"/>
    </source>
</evidence>
<dbReference type="PROSITE" id="PS52044">
    <property type="entry name" value="VLRF1"/>
    <property type="match status" value="1"/>
</dbReference>
<dbReference type="InterPro" id="IPR013087">
    <property type="entry name" value="Znf_C2H2_type"/>
</dbReference>
<dbReference type="InterPro" id="IPR041175">
    <property type="entry name" value="VLRF1/Vms1"/>
</dbReference>
<protein>
    <submittedName>
        <fullName evidence="17">Ankyrin repeat and zinc finger domain-containing protein 1</fullName>
    </submittedName>
</protein>
<evidence type="ECO:0000256" key="13">
    <source>
        <dbReference type="PROSITE-ProRule" id="PRU00023"/>
    </source>
</evidence>
<dbReference type="OrthoDB" id="429841at2759"/>
<dbReference type="SUPFAM" id="SSF57667">
    <property type="entry name" value="beta-beta-alpha zinc fingers"/>
    <property type="match status" value="1"/>
</dbReference>
<keyword evidence="6" id="KW-0677">Repeat</keyword>
<dbReference type="SUPFAM" id="SSF48403">
    <property type="entry name" value="Ankyrin repeat"/>
    <property type="match status" value="1"/>
</dbReference>
<comment type="similarity">
    <text evidence="2 14">Belongs to the ANKZF1/VMS1 family.</text>
</comment>
<feature type="compositionally biased region" description="Low complexity" evidence="15">
    <location>
        <begin position="9"/>
        <end position="22"/>
    </location>
</feature>
<dbReference type="PROSITE" id="PS50088">
    <property type="entry name" value="ANK_REPEAT"/>
    <property type="match status" value="1"/>
</dbReference>
<keyword evidence="8" id="KW-0863">Zinc-finger</keyword>
<dbReference type="GO" id="GO:0036503">
    <property type="term" value="P:ERAD pathway"/>
    <property type="evidence" value="ECO:0007669"/>
    <property type="project" value="TreeGrafter"/>
</dbReference>
<feature type="repeat" description="ANK" evidence="13">
    <location>
        <begin position="447"/>
        <end position="479"/>
    </location>
</feature>
<dbReference type="Pfam" id="PF18826">
    <property type="entry name" value="bVLRF1"/>
    <property type="match status" value="1"/>
</dbReference>
<dbReference type="InterPro" id="IPR036236">
    <property type="entry name" value="Znf_C2H2_sf"/>
</dbReference>
<keyword evidence="3 14" id="KW-0963">Cytoplasm</keyword>
<evidence type="ECO:0000256" key="15">
    <source>
        <dbReference type="SAM" id="MobiDB-lite"/>
    </source>
</evidence>
<dbReference type="GO" id="GO:0005737">
    <property type="term" value="C:cytoplasm"/>
    <property type="evidence" value="ECO:0007669"/>
    <property type="project" value="UniProtKB-SubCell"/>
</dbReference>
<feature type="compositionally biased region" description="Basic and acidic residues" evidence="15">
    <location>
        <begin position="409"/>
        <end position="423"/>
    </location>
</feature>
<dbReference type="PROSITE" id="PS00028">
    <property type="entry name" value="ZINC_FINGER_C2H2_1"/>
    <property type="match status" value="1"/>
</dbReference>
<keyword evidence="7 14" id="KW-0255">Endonuclease</keyword>
<evidence type="ECO:0000256" key="10">
    <source>
        <dbReference type="ARBA" id="ARBA00022833"/>
    </source>
</evidence>
<dbReference type="InterPro" id="IPR002110">
    <property type="entry name" value="Ankyrin_rpt"/>
</dbReference>
<evidence type="ECO:0000256" key="6">
    <source>
        <dbReference type="ARBA" id="ARBA00022737"/>
    </source>
</evidence>
<proteinExistence type="inferred from homology"/>
<accession>A0A6A1W107</accession>
<feature type="region of interest" description="Disordered" evidence="15">
    <location>
        <begin position="391"/>
        <end position="449"/>
    </location>
</feature>
<keyword evidence="4 14" id="KW-0540">Nuclease</keyword>
<feature type="region of interest" description="Disordered" evidence="15">
    <location>
        <begin position="1"/>
        <end position="24"/>
    </location>
</feature>
<evidence type="ECO:0000256" key="14">
    <source>
        <dbReference type="PROSITE-ProRule" id="PRU01389"/>
    </source>
</evidence>
<gene>
    <name evidence="17" type="ORF">CJ030_MR3G015155</name>
</gene>
<evidence type="ECO:0000313" key="17">
    <source>
        <dbReference type="EMBL" id="KAB1218929.1"/>
    </source>
</evidence>
<evidence type="ECO:0000256" key="12">
    <source>
        <dbReference type="ARBA" id="ARBA00023054"/>
    </source>
</evidence>
<comment type="domain">
    <text evidence="14">The VLRF1 domain mediates binding to the 60S ribosomal subunit.</text>
</comment>
<feature type="compositionally biased region" description="Polar residues" evidence="15">
    <location>
        <begin position="393"/>
        <end position="405"/>
    </location>
</feature>
<evidence type="ECO:0000256" key="7">
    <source>
        <dbReference type="ARBA" id="ARBA00022759"/>
    </source>
</evidence>
<dbReference type="Gene3D" id="1.25.40.20">
    <property type="entry name" value="Ankyrin repeat-containing domain"/>
    <property type="match status" value="1"/>
</dbReference>
<evidence type="ECO:0000256" key="4">
    <source>
        <dbReference type="ARBA" id="ARBA00022722"/>
    </source>
</evidence>
<dbReference type="InterPro" id="IPR041540">
    <property type="entry name" value="VATC"/>
</dbReference>
<dbReference type="GO" id="GO:0004519">
    <property type="term" value="F:endonuclease activity"/>
    <property type="evidence" value="ECO:0007669"/>
    <property type="project" value="UniProtKB-KW"/>
</dbReference>
<dbReference type="GO" id="GO:0008270">
    <property type="term" value="F:zinc ion binding"/>
    <property type="evidence" value="ECO:0007669"/>
    <property type="project" value="UniProtKB-KW"/>
</dbReference>
<dbReference type="PANTHER" id="PTHR16036:SF2">
    <property type="entry name" value="TRNA ENDONUCLEASE ANKZF1"/>
    <property type="match status" value="1"/>
</dbReference>
<evidence type="ECO:0000256" key="11">
    <source>
        <dbReference type="ARBA" id="ARBA00023043"/>
    </source>
</evidence>
<comment type="caution">
    <text evidence="17">The sequence shown here is derived from an EMBL/GenBank/DDBJ whole genome shotgun (WGS) entry which is preliminary data.</text>
</comment>
<feature type="compositionally biased region" description="Basic residues" evidence="15">
    <location>
        <begin position="537"/>
        <end position="552"/>
    </location>
</feature>
<keyword evidence="12" id="KW-0175">Coiled coil</keyword>
<feature type="domain" description="VLRF1" evidence="16">
    <location>
        <begin position="237"/>
        <end position="378"/>
    </location>
</feature>
<evidence type="ECO:0000256" key="3">
    <source>
        <dbReference type="ARBA" id="ARBA00022490"/>
    </source>
</evidence>
<dbReference type="InterPro" id="IPR047139">
    <property type="entry name" value="ANKZ1/VMS1"/>
</dbReference>
<evidence type="ECO:0000256" key="1">
    <source>
        <dbReference type="ARBA" id="ARBA00004496"/>
    </source>
</evidence>
<dbReference type="EMBL" id="RXIC02000021">
    <property type="protein sequence ID" value="KAB1218929.1"/>
    <property type="molecule type" value="Genomic_DNA"/>
</dbReference>
<evidence type="ECO:0000259" key="16">
    <source>
        <dbReference type="PROSITE" id="PS52044"/>
    </source>
</evidence>
<dbReference type="GO" id="GO:0016787">
    <property type="term" value="F:hydrolase activity"/>
    <property type="evidence" value="ECO:0007669"/>
    <property type="project" value="UniProtKB-KW"/>
</dbReference>
<feature type="region of interest" description="Disordered" evidence="15">
    <location>
        <begin position="521"/>
        <end position="596"/>
    </location>
</feature>
<sequence length="685" mass="75997">MAPDPPPTTTNNKPKDGNTTNPQQERRQLSIFELPPDFFDFCQLIWSPHSSLTSIPEPLDNSKNSSAETLDVTENVDNGPKNVGATVRWTCNTCKAEFESLQDQRSHFKSDIHRFNVKLCIAGKNIVNEEDFDELTSDSFNDYDISSISGSEDEASKGFGPSSDLHRGTNDNFKQKIFICLNTGERVSVWKSLLMNESENLSADNDFAIDNGAPVPCLRENEVSARLKSLIREPRDNTHLRILLLASGGHFVGCVFDGNSVVAHKTFHRYVVRAKAGKKQSSKDAGGKTVHSAGASLRRYNELALKKDIQELLVAWKPYFDASSCIFIHAPSNNRQLLFNGEKPYFSHQHCVVRSVPLTVRRPTFKEAKRIYNQLTRVAYELDEKEIPVSMEDSCSSMSTINNGSLGSGKEDLGNMLGRRENVDACPSNKKSDELSISSESEAELTGRSTPLHEAALSGDAHKVLELLEQGLDPCCKDERGRTPYMLASDKEVRNSFRRFMASNLDKWDWHAAKVPSALTKEMEESQAAKQAEKDAKKKARAKELKKLRKAKEKKDQSQAALTQKASKVVEDQGASTSVLKGSQSSSGSQISKEEELKRKLVAEREKRAAAAERRIAAATVLNNPSNSVPIVQSTSSQVKSGSAGDVHCSCCDTSLAGKVPFHRYNYKYCSPSCMHVHREILEDE</sequence>
<keyword evidence="10" id="KW-0862">Zinc</keyword>
<keyword evidence="5" id="KW-0479">Metal-binding</keyword>
<keyword evidence="18" id="KW-1185">Reference proteome</keyword>
<comment type="subcellular location">
    <subcellularLocation>
        <location evidence="1">Cytoplasm</location>
    </subcellularLocation>
</comment>
<evidence type="ECO:0000256" key="8">
    <source>
        <dbReference type="ARBA" id="ARBA00022771"/>
    </source>
</evidence>
<evidence type="ECO:0000256" key="9">
    <source>
        <dbReference type="ARBA" id="ARBA00022801"/>
    </source>
</evidence>
<keyword evidence="9 14" id="KW-0378">Hydrolase</keyword>
<reference evidence="17 18" key="1">
    <citation type="journal article" date="2019" name="Plant Biotechnol. J.">
        <title>The red bayberry genome and genetic basis of sex determination.</title>
        <authorList>
            <person name="Jia H.M."/>
            <person name="Jia H.J."/>
            <person name="Cai Q.L."/>
            <person name="Wang Y."/>
            <person name="Zhao H.B."/>
            <person name="Yang W.F."/>
            <person name="Wang G.Y."/>
            <person name="Li Y.H."/>
            <person name="Zhan D.L."/>
            <person name="Shen Y.T."/>
            <person name="Niu Q.F."/>
            <person name="Chang L."/>
            <person name="Qiu J."/>
            <person name="Zhao L."/>
            <person name="Xie H.B."/>
            <person name="Fu W.Y."/>
            <person name="Jin J."/>
            <person name="Li X.W."/>
            <person name="Jiao Y."/>
            <person name="Zhou C.C."/>
            <person name="Tu T."/>
            <person name="Chai C.Y."/>
            <person name="Gao J.L."/>
            <person name="Fan L.J."/>
            <person name="van de Weg E."/>
            <person name="Wang J.Y."/>
            <person name="Gao Z.S."/>
        </authorList>
    </citation>
    <scope>NUCLEOTIDE SEQUENCE [LARGE SCALE GENOMIC DNA]</scope>
    <source>
        <tissue evidence="17">Leaves</tissue>
    </source>
</reference>
<keyword evidence="11 13" id="KW-0040">ANK repeat</keyword>
<evidence type="ECO:0000256" key="2">
    <source>
        <dbReference type="ARBA" id="ARBA00009262"/>
    </source>
</evidence>
<organism evidence="17 18">
    <name type="scientific">Morella rubra</name>
    <name type="common">Chinese bayberry</name>
    <dbReference type="NCBI Taxonomy" id="262757"/>
    <lineage>
        <taxon>Eukaryota</taxon>
        <taxon>Viridiplantae</taxon>
        <taxon>Streptophyta</taxon>
        <taxon>Embryophyta</taxon>
        <taxon>Tracheophyta</taxon>
        <taxon>Spermatophyta</taxon>
        <taxon>Magnoliopsida</taxon>
        <taxon>eudicotyledons</taxon>
        <taxon>Gunneridae</taxon>
        <taxon>Pentapetalae</taxon>
        <taxon>rosids</taxon>
        <taxon>fabids</taxon>
        <taxon>Fagales</taxon>
        <taxon>Myricaceae</taxon>
        <taxon>Morella</taxon>
    </lineage>
</organism>